<evidence type="ECO:0000313" key="2">
    <source>
        <dbReference type="EMBL" id="EUC36692.1"/>
    </source>
</evidence>
<dbReference type="Proteomes" id="UP000053841">
    <property type="component" value="Unassembled WGS sequence"/>
</dbReference>
<accession>W6YB82</accession>
<dbReference type="RefSeq" id="XP_007709078.1">
    <property type="nucleotide sequence ID" value="XM_007710888.1"/>
</dbReference>
<evidence type="ECO:0000313" key="3">
    <source>
        <dbReference type="Proteomes" id="UP000053841"/>
    </source>
</evidence>
<protein>
    <submittedName>
        <fullName evidence="2">Uncharacterized protein</fullName>
    </submittedName>
</protein>
<sequence>MAENEASARQKVDLSKYEDDRQMSSSTCFRIGRGRADNFDRMRVTDGCDGGSPDGHGSARA</sequence>
<feature type="region of interest" description="Disordered" evidence="1">
    <location>
        <begin position="40"/>
        <end position="61"/>
    </location>
</feature>
<dbReference type="HOGENOM" id="CLU_2922288_0_0_1"/>
<gene>
    <name evidence="2" type="ORF">COCCADRAFT_87649</name>
</gene>
<dbReference type="GeneID" id="19152401"/>
<dbReference type="AlphaFoldDB" id="W6YB82"/>
<feature type="region of interest" description="Disordered" evidence="1">
    <location>
        <begin position="1"/>
        <end position="20"/>
    </location>
</feature>
<evidence type="ECO:0000256" key="1">
    <source>
        <dbReference type="SAM" id="MobiDB-lite"/>
    </source>
</evidence>
<name>W6YB82_COCC2</name>
<dbReference type="KEGG" id="bze:COCCADRAFT_87649"/>
<organism evidence="2 3">
    <name type="scientific">Cochliobolus carbonum (strain 26-R-13)</name>
    <name type="common">Maize leaf spot fungus</name>
    <name type="synonym">Bipolaris zeicola</name>
    <dbReference type="NCBI Taxonomy" id="930089"/>
    <lineage>
        <taxon>Eukaryota</taxon>
        <taxon>Fungi</taxon>
        <taxon>Dikarya</taxon>
        <taxon>Ascomycota</taxon>
        <taxon>Pezizomycotina</taxon>
        <taxon>Dothideomycetes</taxon>
        <taxon>Pleosporomycetidae</taxon>
        <taxon>Pleosporales</taxon>
        <taxon>Pleosporineae</taxon>
        <taxon>Pleosporaceae</taxon>
        <taxon>Bipolaris</taxon>
    </lineage>
</organism>
<reference evidence="2 3" key="1">
    <citation type="journal article" date="2013" name="PLoS Genet.">
        <title>Comparative genome structure, secondary metabolite, and effector coding capacity across Cochliobolus pathogens.</title>
        <authorList>
            <person name="Condon B.J."/>
            <person name="Leng Y."/>
            <person name="Wu D."/>
            <person name="Bushley K.E."/>
            <person name="Ohm R.A."/>
            <person name="Otillar R."/>
            <person name="Martin J."/>
            <person name="Schackwitz W."/>
            <person name="Grimwood J."/>
            <person name="MohdZainudin N."/>
            <person name="Xue C."/>
            <person name="Wang R."/>
            <person name="Manning V.A."/>
            <person name="Dhillon B."/>
            <person name="Tu Z.J."/>
            <person name="Steffenson B.J."/>
            <person name="Salamov A."/>
            <person name="Sun H."/>
            <person name="Lowry S."/>
            <person name="LaButti K."/>
            <person name="Han J."/>
            <person name="Copeland A."/>
            <person name="Lindquist E."/>
            <person name="Barry K."/>
            <person name="Schmutz J."/>
            <person name="Baker S.E."/>
            <person name="Ciuffetti L.M."/>
            <person name="Grigoriev I.V."/>
            <person name="Zhong S."/>
            <person name="Turgeon B.G."/>
        </authorList>
    </citation>
    <scope>NUCLEOTIDE SEQUENCE [LARGE SCALE GENOMIC DNA]</scope>
    <source>
        <strain evidence="2 3">26-R-13</strain>
    </source>
</reference>
<proteinExistence type="predicted"/>
<dbReference type="EMBL" id="KI964559">
    <property type="protein sequence ID" value="EUC36692.1"/>
    <property type="molecule type" value="Genomic_DNA"/>
</dbReference>
<keyword evidence="3" id="KW-1185">Reference proteome</keyword>